<name>A0A7Y9ZJV0_9ACTN</name>
<reference evidence="2 3" key="1">
    <citation type="submission" date="2020-07" db="EMBL/GenBank/DDBJ databases">
        <title>Sequencing the genomes of 1000 actinobacteria strains.</title>
        <authorList>
            <person name="Klenk H.-P."/>
        </authorList>
    </citation>
    <scope>NUCLEOTIDE SEQUENCE [LARGE SCALE GENOMIC DNA]</scope>
    <source>
        <strain evidence="2 3">DSM 15131</strain>
    </source>
</reference>
<evidence type="ECO:0000313" key="2">
    <source>
        <dbReference type="EMBL" id="NYI46827.1"/>
    </source>
</evidence>
<dbReference type="EMBL" id="JACBZM010000001">
    <property type="protein sequence ID" value="NYI46827.1"/>
    <property type="molecule type" value="Genomic_DNA"/>
</dbReference>
<gene>
    <name evidence="2" type="ORF">BJ993_003907</name>
</gene>
<sequence>MPARPTPLSRRALMAGGLAGTALALVGCDAVDGLLDDDESPGVSGAVSPTAPAVDADSDLVASVLDAVTATGALATAVGTTVPALAGVATRLARLHDAHATELGGAEQADAPAVPAGRAAALRRLAQAETRLQDRLVRAAGQAESGALAQVLASMAAAVAQQRAVLA</sequence>
<proteinExistence type="predicted"/>
<feature type="chain" id="PRO_5030615945" evidence="1">
    <location>
        <begin position="25"/>
        <end position="167"/>
    </location>
</feature>
<evidence type="ECO:0000256" key="1">
    <source>
        <dbReference type="SAM" id="SignalP"/>
    </source>
</evidence>
<dbReference type="RefSeq" id="WP_179650737.1">
    <property type="nucleotide sequence ID" value="NZ_CP022295.1"/>
</dbReference>
<protein>
    <submittedName>
        <fullName evidence="2">Uncharacterized protein</fullName>
    </submittedName>
</protein>
<dbReference type="PROSITE" id="PS51257">
    <property type="entry name" value="PROKAR_LIPOPROTEIN"/>
    <property type="match status" value="1"/>
</dbReference>
<feature type="signal peptide" evidence="1">
    <location>
        <begin position="1"/>
        <end position="24"/>
    </location>
</feature>
<evidence type="ECO:0000313" key="3">
    <source>
        <dbReference type="Proteomes" id="UP000562045"/>
    </source>
</evidence>
<organism evidence="2 3">
    <name type="scientific">Nocardioides aromaticivorans</name>
    <dbReference type="NCBI Taxonomy" id="200618"/>
    <lineage>
        <taxon>Bacteria</taxon>
        <taxon>Bacillati</taxon>
        <taxon>Actinomycetota</taxon>
        <taxon>Actinomycetes</taxon>
        <taxon>Propionibacteriales</taxon>
        <taxon>Nocardioidaceae</taxon>
        <taxon>Nocardioides</taxon>
    </lineage>
</organism>
<accession>A0A7Y9ZJV0</accession>
<dbReference type="Proteomes" id="UP000562045">
    <property type="component" value="Unassembled WGS sequence"/>
</dbReference>
<comment type="caution">
    <text evidence="2">The sequence shown here is derived from an EMBL/GenBank/DDBJ whole genome shotgun (WGS) entry which is preliminary data.</text>
</comment>
<keyword evidence="1" id="KW-0732">Signal</keyword>
<dbReference type="AlphaFoldDB" id="A0A7Y9ZJV0"/>